<dbReference type="InterPro" id="IPR023772">
    <property type="entry name" value="DNA-bd_HTH_TetR-type_CS"/>
</dbReference>
<evidence type="ECO:0000313" key="7">
    <source>
        <dbReference type="Proteomes" id="UP000275356"/>
    </source>
</evidence>
<evidence type="ECO:0000256" key="1">
    <source>
        <dbReference type="ARBA" id="ARBA00023015"/>
    </source>
</evidence>
<evidence type="ECO:0000256" key="4">
    <source>
        <dbReference type="PROSITE-ProRule" id="PRU00335"/>
    </source>
</evidence>
<keyword evidence="7" id="KW-1185">Reference proteome</keyword>
<dbReference type="RefSeq" id="WP_123738694.1">
    <property type="nucleotide sequence ID" value="NZ_CALFQU010000049.1"/>
</dbReference>
<dbReference type="Gene3D" id="1.10.357.10">
    <property type="entry name" value="Tetracycline Repressor, domain 2"/>
    <property type="match status" value="1"/>
</dbReference>
<sequence length="214" mass="23632">MPKIIGASLAEHREQVRLRLFGALSALMEREGFDAITLADIAAEAGVGRTAVYNHFPDKESLLLGFIESETSAYMGALEASLEGVEDPVEQLRTYVQQQIHLKRVYHLAPGPDLRTVVSRATMMRLRDHIMVVEVPLRRILTLGIATGRFPRQDLDAVVPLINSCLAARNVPEDGPQRDRAIEETVAFVMRAVGVDPDRAVVRRPAESAGRRTA</sequence>
<dbReference type="EMBL" id="RKHQ01000001">
    <property type="protein sequence ID" value="ROR96530.1"/>
    <property type="molecule type" value="Genomic_DNA"/>
</dbReference>
<comment type="caution">
    <text evidence="6">The sequence shown here is derived from an EMBL/GenBank/DDBJ whole genome shotgun (WGS) entry which is preliminary data.</text>
</comment>
<feature type="domain" description="HTH tetR-type" evidence="5">
    <location>
        <begin position="14"/>
        <end position="74"/>
    </location>
</feature>
<keyword evidence="3" id="KW-0804">Transcription</keyword>
<dbReference type="PANTHER" id="PTHR30055">
    <property type="entry name" value="HTH-TYPE TRANSCRIPTIONAL REGULATOR RUTR"/>
    <property type="match status" value="1"/>
</dbReference>
<dbReference type="GO" id="GO:0003700">
    <property type="term" value="F:DNA-binding transcription factor activity"/>
    <property type="evidence" value="ECO:0007669"/>
    <property type="project" value="TreeGrafter"/>
</dbReference>
<evidence type="ECO:0000256" key="3">
    <source>
        <dbReference type="ARBA" id="ARBA00023163"/>
    </source>
</evidence>
<dbReference type="InterPro" id="IPR009057">
    <property type="entry name" value="Homeodomain-like_sf"/>
</dbReference>
<gene>
    <name evidence="6" type="ORF">EDD28_1115</name>
</gene>
<dbReference type="AlphaFoldDB" id="A0A3N2D9R1"/>
<feature type="DNA-binding region" description="H-T-H motif" evidence="4">
    <location>
        <begin position="37"/>
        <end position="56"/>
    </location>
</feature>
<evidence type="ECO:0000259" key="5">
    <source>
        <dbReference type="PROSITE" id="PS50977"/>
    </source>
</evidence>
<keyword evidence="2 4" id="KW-0238">DNA-binding</keyword>
<dbReference type="PROSITE" id="PS50977">
    <property type="entry name" value="HTH_TETR_2"/>
    <property type="match status" value="1"/>
</dbReference>
<proteinExistence type="predicted"/>
<keyword evidence="1" id="KW-0805">Transcription regulation</keyword>
<dbReference type="SUPFAM" id="SSF46689">
    <property type="entry name" value="Homeodomain-like"/>
    <property type="match status" value="1"/>
</dbReference>
<dbReference type="OrthoDB" id="4709704at2"/>
<dbReference type="PANTHER" id="PTHR30055:SF234">
    <property type="entry name" value="HTH-TYPE TRANSCRIPTIONAL REGULATOR BETI"/>
    <property type="match status" value="1"/>
</dbReference>
<accession>A0A3N2D9R1</accession>
<organism evidence="6 7">
    <name type="scientific">Salana multivorans</name>
    <dbReference type="NCBI Taxonomy" id="120377"/>
    <lineage>
        <taxon>Bacteria</taxon>
        <taxon>Bacillati</taxon>
        <taxon>Actinomycetota</taxon>
        <taxon>Actinomycetes</taxon>
        <taxon>Micrococcales</taxon>
        <taxon>Beutenbergiaceae</taxon>
        <taxon>Salana</taxon>
    </lineage>
</organism>
<dbReference type="Pfam" id="PF00440">
    <property type="entry name" value="TetR_N"/>
    <property type="match status" value="1"/>
</dbReference>
<evidence type="ECO:0000313" key="6">
    <source>
        <dbReference type="EMBL" id="ROR96530.1"/>
    </source>
</evidence>
<name>A0A3N2D9R1_9MICO</name>
<reference evidence="6 7" key="1">
    <citation type="submission" date="2018-11" db="EMBL/GenBank/DDBJ databases">
        <title>Sequencing the genomes of 1000 actinobacteria strains.</title>
        <authorList>
            <person name="Klenk H.-P."/>
        </authorList>
    </citation>
    <scope>NUCLEOTIDE SEQUENCE [LARGE SCALE GENOMIC DNA]</scope>
    <source>
        <strain evidence="6 7">DSM 13521</strain>
    </source>
</reference>
<dbReference type="PRINTS" id="PR00455">
    <property type="entry name" value="HTHTETR"/>
</dbReference>
<dbReference type="InterPro" id="IPR050109">
    <property type="entry name" value="HTH-type_TetR-like_transc_reg"/>
</dbReference>
<protein>
    <submittedName>
        <fullName evidence="6">TetR family transcriptional regulator</fullName>
    </submittedName>
</protein>
<dbReference type="GO" id="GO:0000976">
    <property type="term" value="F:transcription cis-regulatory region binding"/>
    <property type="evidence" value="ECO:0007669"/>
    <property type="project" value="TreeGrafter"/>
</dbReference>
<dbReference type="Proteomes" id="UP000275356">
    <property type="component" value="Unassembled WGS sequence"/>
</dbReference>
<evidence type="ECO:0000256" key="2">
    <source>
        <dbReference type="ARBA" id="ARBA00023125"/>
    </source>
</evidence>
<dbReference type="PROSITE" id="PS01081">
    <property type="entry name" value="HTH_TETR_1"/>
    <property type="match status" value="1"/>
</dbReference>
<dbReference type="InterPro" id="IPR001647">
    <property type="entry name" value="HTH_TetR"/>
</dbReference>